<reference evidence="1 2" key="1">
    <citation type="journal article" date="2021" name="Environ. Microbiol.">
        <title>Gene family expansions and transcriptome signatures uncover fungal adaptations to wood decay.</title>
        <authorList>
            <person name="Hage H."/>
            <person name="Miyauchi S."/>
            <person name="Viragh M."/>
            <person name="Drula E."/>
            <person name="Min B."/>
            <person name="Chaduli D."/>
            <person name="Navarro D."/>
            <person name="Favel A."/>
            <person name="Norest M."/>
            <person name="Lesage-Meessen L."/>
            <person name="Balint B."/>
            <person name="Merenyi Z."/>
            <person name="de Eugenio L."/>
            <person name="Morin E."/>
            <person name="Martinez A.T."/>
            <person name="Baldrian P."/>
            <person name="Stursova M."/>
            <person name="Martinez M.J."/>
            <person name="Novotny C."/>
            <person name="Magnuson J.K."/>
            <person name="Spatafora J.W."/>
            <person name="Maurice S."/>
            <person name="Pangilinan J."/>
            <person name="Andreopoulos W."/>
            <person name="LaButti K."/>
            <person name="Hundley H."/>
            <person name="Na H."/>
            <person name="Kuo A."/>
            <person name="Barry K."/>
            <person name="Lipzen A."/>
            <person name="Henrissat B."/>
            <person name="Riley R."/>
            <person name="Ahrendt S."/>
            <person name="Nagy L.G."/>
            <person name="Grigoriev I.V."/>
            <person name="Martin F."/>
            <person name="Rosso M.N."/>
        </authorList>
    </citation>
    <scope>NUCLEOTIDE SEQUENCE [LARGE SCALE GENOMIC DNA]</scope>
    <source>
        <strain evidence="1 2">CIRM-BRFM 1785</strain>
    </source>
</reference>
<dbReference type="GeneID" id="72002576"/>
<gene>
    <name evidence="1" type="ORF">C8Q71DRAFT_727320</name>
</gene>
<name>A0ABQ8K1K2_9APHY</name>
<protein>
    <submittedName>
        <fullName evidence="1">Uncharacterized protein</fullName>
    </submittedName>
</protein>
<proteinExistence type="predicted"/>
<sequence>MSNFDEVNDYVSCTYHYHVNARQDMNSMPPLINPRIPRALSHQARVAGKRLAEARCNQIVAPWDATCPPVRVEDWSTPMRIQTAPVIVVDSAGRIILWYLPNVLSTEYEDLMWNETAGINNLFRANPPNPRPGTSWRNQARNFLPQQPDHSLHPGCISMSPGWFQRGQTGGGRMPEVLMTLKSAQSTGHQWLRSLCEPHLVISAMTQIMNPVLYQSGFLST</sequence>
<evidence type="ECO:0000313" key="2">
    <source>
        <dbReference type="Proteomes" id="UP000814176"/>
    </source>
</evidence>
<dbReference type="EMBL" id="JADCUA010000030">
    <property type="protein sequence ID" value="KAH9830555.1"/>
    <property type="molecule type" value="Genomic_DNA"/>
</dbReference>
<comment type="caution">
    <text evidence="1">The sequence shown here is derived from an EMBL/GenBank/DDBJ whole genome shotgun (WGS) entry which is preliminary data.</text>
</comment>
<dbReference type="RefSeq" id="XP_047773850.1">
    <property type="nucleotide sequence ID" value="XM_047921844.1"/>
</dbReference>
<keyword evidence="2" id="KW-1185">Reference proteome</keyword>
<organism evidence="1 2">
    <name type="scientific">Rhodofomes roseus</name>
    <dbReference type="NCBI Taxonomy" id="34475"/>
    <lineage>
        <taxon>Eukaryota</taxon>
        <taxon>Fungi</taxon>
        <taxon>Dikarya</taxon>
        <taxon>Basidiomycota</taxon>
        <taxon>Agaricomycotina</taxon>
        <taxon>Agaricomycetes</taxon>
        <taxon>Polyporales</taxon>
        <taxon>Rhodofomes</taxon>
    </lineage>
</organism>
<dbReference type="Proteomes" id="UP000814176">
    <property type="component" value="Unassembled WGS sequence"/>
</dbReference>
<feature type="non-terminal residue" evidence="1">
    <location>
        <position position="221"/>
    </location>
</feature>
<evidence type="ECO:0000313" key="1">
    <source>
        <dbReference type="EMBL" id="KAH9830555.1"/>
    </source>
</evidence>
<accession>A0ABQ8K1K2</accession>